<evidence type="ECO:0000313" key="2">
    <source>
        <dbReference type="Proteomes" id="UP000185744"/>
    </source>
</evidence>
<dbReference type="InParanoid" id="A0A1Q6DTW4"/>
<organism evidence="1 2">
    <name type="scientific">Methanohalarchaeum thermophilum</name>
    <dbReference type="NCBI Taxonomy" id="1903181"/>
    <lineage>
        <taxon>Archaea</taxon>
        <taxon>Methanobacteriati</taxon>
        <taxon>Methanobacteriota</taxon>
        <taxon>Methanonatronarchaeia</taxon>
        <taxon>Methanonatronarchaeales</taxon>
        <taxon>Methanonatronarchaeaceae</taxon>
        <taxon>Candidatus Methanohalarchaeum</taxon>
    </lineage>
</organism>
<dbReference type="STRING" id="1903181.BTN85_0231"/>
<evidence type="ECO:0000313" key="1">
    <source>
        <dbReference type="EMBL" id="OKY77762.1"/>
    </source>
</evidence>
<gene>
    <name evidence="1" type="ORF">BTN85_0231</name>
</gene>
<dbReference type="AlphaFoldDB" id="A0A1Q6DTW4"/>
<accession>A0A1Q6DTW4</accession>
<comment type="caution">
    <text evidence="1">The sequence shown here is derived from an EMBL/GenBank/DDBJ whole genome shotgun (WGS) entry which is preliminary data.</text>
</comment>
<protein>
    <submittedName>
        <fullName evidence="1">IS605 OrfB-like transposable element containing RNAse H-like and Zn finger domain</fullName>
    </submittedName>
</protein>
<name>A0A1Q6DTW4_METT1</name>
<dbReference type="Proteomes" id="UP000185744">
    <property type="component" value="Unassembled WGS sequence"/>
</dbReference>
<sequence length="85" mass="9937">MNVVFEEEREIPSEEDFERFVGVNLGIENIATVVAQDKSGEILDSEFFSGGELQEKRRRFRELRKSLGERKLWSEVKKTKNDESN</sequence>
<dbReference type="EMBL" id="MSDW01000001">
    <property type="protein sequence ID" value="OKY77762.1"/>
    <property type="molecule type" value="Genomic_DNA"/>
</dbReference>
<reference evidence="1" key="1">
    <citation type="submission" date="2016-12" db="EMBL/GenBank/DDBJ databases">
        <title>Discovery of methanogenic haloarchaea.</title>
        <authorList>
            <person name="Sorokin D.Y."/>
            <person name="Makarova K.S."/>
            <person name="Abbas B."/>
            <person name="Ferrer M."/>
            <person name="Golyshin P.N."/>
        </authorList>
    </citation>
    <scope>NUCLEOTIDE SEQUENCE [LARGE SCALE GENOMIC DNA]</scope>
    <source>
        <strain evidence="1">HMET1</strain>
    </source>
</reference>
<proteinExistence type="predicted"/>
<keyword evidence="2" id="KW-1185">Reference proteome</keyword>